<protein>
    <submittedName>
        <fullName evidence="2">Uncharacterized protein</fullName>
    </submittedName>
</protein>
<evidence type="ECO:0000313" key="3">
    <source>
        <dbReference type="Proteomes" id="UP000314294"/>
    </source>
</evidence>
<evidence type="ECO:0000313" key="2">
    <source>
        <dbReference type="EMBL" id="TNN74177.1"/>
    </source>
</evidence>
<accession>A0A4Z2I853</accession>
<feature type="signal peptide" evidence="1">
    <location>
        <begin position="1"/>
        <end position="41"/>
    </location>
</feature>
<sequence length="107" mass="11420">MLGLIRGSGSPPESRGWPHSVPWRLGGFFFLLLLEGAGCLANPSSTSGGVVVVFNNNNNNNNLNNQQQPSVNIYMSLEEVKQLLGATFLANDQVEVLGRSAFCGAGR</sequence>
<dbReference type="EMBL" id="SRLO01000117">
    <property type="protein sequence ID" value="TNN74177.1"/>
    <property type="molecule type" value="Genomic_DNA"/>
</dbReference>
<feature type="chain" id="PRO_5021365543" evidence="1">
    <location>
        <begin position="42"/>
        <end position="107"/>
    </location>
</feature>
<reference evidence="2 3" key="1">
    <citation type="submission" date="2019-03" db="EMBL/GenBank/DDBJ databases">
        <title>First draft genome of Liparis tanakae, snailfish: a comprehensive survey of snailfish specific genes.</title>
        <authorList>
            <person name="Kim W."/>
            <person name="Song I."/>
            <person name="Jeong J.-H."/>
            <person name="Kim D."/>
            <person name="Kim S."/>
            <person name="Ryu S."/>
            <person name="Song J.Y."/>
            <person name="Lee S.K."/>
        </authorList>
    </citation>
    <scope>NUCLEOTIDE SEQUENCE [LARGE SCALE GENOMIC DNA]</scope>
    <source>
        <tissue evidence="2">Muscle</tissue>
    </source>
</reference>
<comment type="caution">
    <text evidence="2">The sequence shown here is derived from an EMBL/GenBank/DDBJ whole genome shotgun (WGS) entry which is preliminary data.</text>
</comment>
<gene>
    <name evidence="2" type="ORF">EYF80_015622</name>
</gene>
<name>A0A4Z2I853_9TELE</name>
<dbReference type="AlphaFoldDB" id="A0A4Z2I853"/>
<organism evidence="2 3">
    <name type="scientific">Liparis tanakae</name>
    <name type="common">Tanaka's snailfish</name>
    <dbReference type="NCBI Taxonomy" id="230148"/>
    <lineage>
        <taxon>Eukaryota</taxon>
        <taxon>Metazoa</taxon>
        <taxon>Chordata</taxon>
        <taxon>Craniata</taxon>
        <taxon>Vertebrata</taxon>
        <taxon>Euteleostomi</taxon>
        <taxon>Actinopterygii</taxon>
        <taxon>Neopterygii</taxon>
        <taxon>Teleostei</taxon>
        <taxon>Neoteleostei</taxon>
        <taxon>Acanthomorphata</taxon>
        <taxon>Eupercaria</taxon>
        <taxon>Perciformes</taxon>
        <taxon>Cottioidei</taxon>
        <taxon>Cottales</taxon>
        <taxon>Liparidae</taxon>
        <taxon>Liparis</taxon>
    </lineage>
</organism>
<keyword evidence="3" id="KW-1185">Reference proteome</keyword>
<proteinExistence type="predicted"/>
<evidence type="ECO:0000256" key="1">
    <source>
        <dbReference type="SAM" id="SignalP"/>
    </source>
</evidence>
<dbReference type="Proteomes" id="UP000314294">
    <property type="component" value="Unassembled WGS sequence"/>
</dbReference>
<keyword evidence="1" id="KW-0732">Signal</keyword>